<evidence type="ECO:0000256" key="2">
    <source>
        <dbReference type="ARBA" id="ARBA00010059"/>
    </source>
</evidence>
<evidence type="ECO:0000313" key="6">
    <source>
        <dbReference type="EMBL" id="KAL3317740.1"/>
    </source>
</evidence>
<dbReference type="Gene3D" id="1.10.287.100">
    <property type="match status" value="1"/>
</dbReference>
<dbReference type="Pfam" id="PF03153">
    <property type="entry name" value="TFIIA"/>
    <property type="match status" value="2"/>
</dbReference>
<keyword evidence="7" id="KW-1185">Reference proteome</keyword>
<keyword evidence="4" id="KW-0539">Nucleus</keyword>
<dbReference type="Proteomes" id="UP001626550">
    <property type="component" value="Unassembled WGS sequence"/>
</dbReference>
<dbReference type="CDD" id="cd07976">
    <property type="entry name" value="TFIIA_alpha_beta_like"/>
    <property type="match status" value="1"/>
</dbReference>
<dbReference type="EMBL" id="JBJKFK010000337">
    <property type="protein sequence ID" value="KAL3317740.1"/>
    <property type="molecule type" value="Genomic_DNA"/>
</dbReference>
<dbReference type="PANTHER" id="PTHR12694">
    <property type="entry name" value="TRANSCRIPTION INITIATION FACTOR IIA SUBUNIT 1"/>
    <property type="match status" value="1"/>
</dbReference>
<comment type="subcellular location">
    <subcellularLocation>
        <location evidence="1">Nucleus</location>
    </subcellularLocation>
</comment>
<feature type="region of interest" description="Disordered" evidence="5">
    <location>
        <begin position="215"/>
        <end position="430"/>
    </location>
</feature>
<dbReference type="SMART" id="SM01371">
    <property type="entry name" value="TFIIA"/>
    <property type="match status" value="1"/>
</dbReference>
<comment type="similarity">
    <text evidence="2">Belongs to the TFIIA subunit 1 family.</text>
</comment>
<sequence>MTNVAKFYQEVIDNVIDGLNKDLEYEGHDVQFLEELKQLWEAKLSELNVTGPEHTSLSASQYHTLAHNAANRATFTHNYARQTQPHSLVVPQGSSLIARMQQPSSIAVPQPQTISALRPQTTISSIATPQTGQNVQLIVLPQMVLNQGQQLITTQSSAQSQIRSVLSSQFQNAQLDGNADDSDVGSDIELISEAPSSVRPPMSNMPNETPLVRVGLSNQRHGGGDSDDDDDDLVPATPLAGGQTPRYSNMMPPDSNQYINVGTPMTPFSMASPARRPEKRSSINESGVATPRTPRSSVKKRRFNDATSPGPSGYNYGSDSEFEYEYDDDHTGMTPRPSRKHDSSETRGVAGSNDVPLNLSKGTPRNGRHEVDDEGVPLKAGTPTKSKKRSEPKRTDESDEEEQAQVPVEEEEDEDPLNSGDDVSEEDTDEIFETRNVVVCQYDKITRARNKWRFHFKDGIMSIDGRDHLFQKAIGDAEW</sequence>
<accession>A0ABD2QDW2</accession>
<organism evidence="6 7">
    <name type="scientific">Cichlidogyrus casuarinus</name>
    <dbReference type="NCBI Taxonomy" id="1844966"/>
    <lineage>
        <taxon>Eukaryota</taxon>
        <taxon>Metazoa</taxon>
        <taxon>Spiralia</taxon>
        <taxon>Lophotrochozoa</taxon>
        <taxon>Platyhelminthes</taxon>
        <taxon>Monogenea</taxon>
        <taxon>Monopisthocotylea</taxon>
        <taxon>Dactylogyridea</taxon>
        <taxon>Ancyrocephalidae</taxon>
        <taxon>Cichlidogyrus</taxon>
    </lineage>
</organism>
<feature type="compositionally biased region" description="Acidic residues" evidence="5">
    <location>
        <begin position="397"/>
        <end position="430"/>
    </location>
</feature>
<dbReference type="InterPro" id="IPR009088">
    <property type="entry name" value="TFIIA_b-brl"/>
</dbReference>
<protein>
    <submittedName>
        <fullName evidence="6">Transcription initiation factor IIA subunit 1</fullName>
    </submittedName>
</protein>
<dbReference type="Gene3D" id="2.30.18.10">
    <property type="entry name" value="Transcription factor IIA (TFIIA), beta-barrel domain"/>
    <property type="match status" value="1"/>
</dbReference>
<evidence type="ECO:0000256" key="3">
    <source>
        <dbReference type="ARBA" id="ARBA00023163"/>
    </source>
</evidence>
<comment type="caution">
    <text evidence="6">The sequence shown here is derived from an EMBL/GenBank/DDBJ whole genome shotgun (WGS) entry which is preliminary data.</text>
</comment>
<evidence type="ECO:0000256" key="1">
    <source>
        <dbReference type="ARBA" id="ARBA00004123"/>
    </source>
</evidence>
<dbReference type="GO" id="GO:0005634">
    <property type="term" value="C:nucleus"/>
    <property type="evidence" value="ECO:0007669"/>
    <property type="project" value="UniProtKB-SubCell"/>
</dbReference>
<keyword evidence="3" id="KW-0804">Transcription</keyword>
<dbReference type="AlphaFoldDB" id="A0ABD2QDW2"/>
<evidence type="ECO:0000256" key="5">
    <source>
        <dbReference type="SAM" id="MobiDB-lite"/>
    </source>
</evidence>
<dbReference type="SUPFAM" id="SSF50784">
    <property type="entry name" value="Transcription factor IIA (TFIIA), beta-barrel domain"/>
    <property type="match status" value="1"/>
</dbReference>
<dbReference type="InterPro" id="IPR004855">
    <property type="entry name" value="TFIIA_asu/bsu"/>
</dbReference>
<evidence type="ECO:0000313" key="7">
    <source>
        <dbReference type="Proteomes" id="UP001626550"/>
    </source>
</evidence>
<reference evidence="6 7" key="1">
    <citation type="submission" date="2024-11" db="EMBL/GenBank/DDBJ databases">
        <title>Adaptive evolution of stress response genes in parasites aligns with host niche diversity.</title>
        <authorList>
            <person name="Hahn C."/>
            <person name="Resl P."/>
        </authorList>
    </citation>
    <scope>NUCLEOTIDE SEQUENCE [LARGE SCALE GENOMIC DNA]</scope>
    <source>
        <strain evidence="6">EGGRZ-B1_66</strain>
        <tissue evidence="6">Body</tissue>
    </source>
</reference>
<gene>
    <name evidence="6" type="primary">GTF2A1</name>
    <name evidence="6" type="ORF">Ciccas_003603</name>
</gene>
<name>A0ABD2QDW2_9PLAT</name>
<dbReference type="PANTHER" id="PTHR12694:SF8">
    <property type="entry name" value="TRANSCRIPTION INITIATION FACTOR IIA SUBUNIT 1"/>
    <property type="match status" value="1"/>
</dbReference>
<evidence type="ECO:0000256" key="4">
    <source>
        <dbReference type="ARBA" id="ARBA00023242"/>
    </source>
</evidence>
<proteinExistence type="inferred from homology"/>
<dbReference type="SUPFAM" id="SSF47396">
    <property type="entry name" value="Transcription factor IIA (TFIIA), alpha-helical domain"/>
    <property type="match status" value="1"/>
</dbReference>